<keyword evidence="1" id="KW-0758">Storage protein</keyword>
<dbReference type="PANTHER" id="PTHR11511">
    <property type="entry name" value="LARVAL STORAGE PROTEIN/PHENOLOXIDASE"/>
    <property type="match status" value="1"/>
</dbReference>
<dbReference type="Proteomes" id="UP000183832">
    <property type="component" value="Unassembled WGS sequence"/>
</dbReference>
<dbReference type="SUPFAM" id="SSF81296">
    <property type="entry name" value="E set domains"/>
    <property type="match status" value="1"/>
</dbReference>
<proteinExistence type="predicted"/>
<gene>
    <name evidence="6" type="primary">putative Hexamerin-1.1</name>
    <name evidence="6" type="ORF">CLUMA_CG020319</name>
</gene>
<feature type="domain" description="Hemocyanin middle" evidence="3">
    <location>
        <begin position="160"/>
        <end position="428"/>
    </location>
</feature>
<dbReference type="SUPFAM" id="SSF48050">
    <property type="entry name" value="Hemocyanin, N-terminal domain"/>
    <property type="match status" value="1"/>
</dbReference>
<dbReference type="InterPro" id="IPR037020">
    <property type="entry name" value="Hemocyanin_C_sf"/>
</dbReference>
<dbReference type="GO" id="GO:0045735">
    <property type="term" value="F:nutrient reservoir activity"/>
    <property type="evidence" value="ECO:0007669"/>
    <property type="project" value="UniProtKB-KW"/>
</dbReference>
<name>A0A1J1J6D1_9DIPT</name>
<dbReference type="InterPro" id="IPR013788">
    <property type="entry name" value="Hemocyanin/hexamerin"/>
</dbReference>
<evidence type="ECO:0000259" key="5">
    <source>
        <dbReference type="Pfam" id="PF03723"/>
    </source>
</evidence>
<dbReference type="Pfam" id="PF03723">
    <property type="entry name" value="Hemocyanin_C"/>
    <property type="match status" value="1"/>
</dbReference>
<keyword evidence="7" id="KW-1185">Reference proteome</keyword>
<evidence type="ECO:0000256" key="1">
    <source>
        <dbReference type="ARBA" id="ARBA00022761"/>
    </source>
</evidence>
<evidence type="ECO:0000259" key="3">
    <source>
        <dbReference type="Pfam" id="PF00372"/>
    </source>
</evidence>
<dbReference type="Gene3D" id="2.60.40.1520">
    <property type="entry name" value="Hemocyanin, C-terminal domain"/>
    <property type="match status" value="1"/>
</dbReference>
<feature type="domain" description="Hemocyanin N-terminal" evidence="4">
    <location>
        <begin position="33"/>
        <end position="153"/>
    </location>
</feature>
<dbReference type="Gene3D" id="1.20.1370.10">
    <property type="entry name" value="Hemocyanin, N-terminal domain"/>
    <property type="match status" value="1"/>
</dbReference>
<evidence type="ECO:0000256" key="2">
    <source>
        <dbReference type="SAM" id="SignalP"/>
    </source>
</evidence>
<dbReference type="STRING" id="568069.A0A1J1J6D1"/>
<dbReference type="Pfam" id="PF03722">
    <property type="entry name" value="Hemocyanin_N"/>
    <property type="match status" value="1"/>
</dbReference>
<dbReference type="PRINTS" id="PR00187">
    <property type="entry name" value="HAEMOCYANIN"/>
</dbReference>
<keyword evidence="2" id="KW-0732">Signal</keyword>
<dbReference type="Gene3D" id="1.10.1280.10">
    <property type="entry name" value="Di-copper center containing domain from catechol oxidase"/>
    <property type="match status" value="1"/>
</dbReference>
<evidence type="ECO:0000313" key="6">
    <source>
        <dbReference type="EMBL" id="CRL07340.1"/>
    </source>
</evidence>
<dbReference type="PROSITE" id="PS00210">
    <property type="entry name" value="HEMOCYANIN_2"/>
    <property type="match status" value="1"/>
</dbReference>
<reference evidence="6 7" key="1">
    <citation type="submission" date="2015-04" db="EMBL/GenBank/DDBJ databases">
        <authorList>
            <person name="Syromyatnikov M.Y."/>
            <person name="Popov V.N."/>
        </authorList>
    </citation>
    <scope>NUCLEOTIDE SEQUENCE [LARGE SCALE GENOMIC DNA]</scope>
</reference>
<evidence type="ECO:0000259" key="4">
    <source>
        <dbReference type="Pfam" id="PF03722"/>
    </source>
</evidence>
<feature type="domain" description="Hemocyanin C-terminal" evidence="5">
    <location>
        <begin position="437"/>
        <end position="693"/>
    </location>
</feature>
<feature type="chain" id="PRO_5013198785" evidence="2">
    <location>
        <begin position="18"/>
        <end position="703"/>
    </location>
</feature>
<dbReference type="Pfam" id="PF00372">
    <property type="entry name" value="Hemocyanin_M"/>
    <property type="match status" value="1"/>
</dbReference>
<accession>A0A1J1J6D1</accession>
<dbReference type="PANTHER" id="PTHR11511:SF5">
    <property type="entry name" value="FAT-BODY PROTEIN 1-RELATED"/>
    <property type="match status" value="1"/>
</dbReference>
<organism evidence="6 7">
    <name type="scientific">Clunio marinus</name>
    <dbReference type="NCBI Taxonomy" id="568069"/>
    <lineage>
        <taxon>Eukaryota</taxon>
        <taxon>Metazoa</taxon>
        <taxon>Ecdysozoa</taxon>
        <taxon>Arthropoda</taxon>
        <taxon>Hexapoda</taxon>
        <taxon>Insecta</taxon>
        <taxon>Pterygota</taxon>
        <taxon>Neoptera</taxon>
        <taxon>Endopterygota</taxon>
        <taxon>Diptera</taxon>
        <taxon>Nematocera</taxon>
        <taxon>Chironomoidea</taxon>
        <taxon>Chironomidae</taxon>
        <taxon>Clunio</taxon>
    </lineage>
</organism>
<dbReference type="InterPro" id="IPR000896">
    <property type="entry name" value="Hemocyanin/hexamerin_mid_dom"/>
</dbReference>
<sequence length="703" mass="82954">MKAILLVTLAIATLASGYVVVPEKQVHYADKDFLVKQKAILEVFQHVHQKEVHTQLWTDSKNYNIEEHYDSFTNVEAVKEFVRLYNHGLLGFEEIFTVLNEEQSHEVNALFNIFYYAKDWETFYKVMVWARFHVNEGMFIYALTTAIYHRPDFVGIELPAIYEIYPYYFFHAEVLQKAHQYKMQGFYGMKKVEGVYQAVIPANYTGWYMHTNAEQKVSYFTEDIGLNAWYYYLQADFPYWLGGKEFGLYKDRRGELYLFHHQQLLARYYLERLSNDLGVIPEITYELPIKTGYFPDMYYYNGVPFPARDNNYIMYTEDNYHLIQEVEDYERRIRDAIDLGYIVMPNGDHVDLTKPESVEYLGNLIQTNPDSVNTRYYGFLEMYARILLGASVEHFEDHKVIPSVLEQFETSLRDPVFYQLYKRIIGFYWQFKEHLPHYTVEEIEFPGVKIEGVEMDKLVTYFDRFDADITNAVDVEVYDEKTPASELKKFGKIAHYQGEDFVIKARSTRLNTVPFTYKLSVASEKAVKGVVRAYLGPKYDSYGNVYHVNDNRENFVLLDVFAYEFQAGKNVITRNSNDFSFFVKDRTTFFELYKQVMNAYTTGDKYQLHTSEAHTGFPARLMLPKGKKGGMPYQFFFVVSPYNAPTTKPHEGYEEFGYGYVDSLPYGYPLDREINENYWFTPNMYYYDVNIFHKTQTEINASH</sequence>
<protein>
    <submittedName>
        <fullName evidence="6">CLUMA_CG020319, isoform A</fullName>
    </submittedName>
</protein>
<dbReference type="InterPro" id="IPR036697">
    <property type="entry name" value="Hemocyanin_N_sf"/>
</dbReference>
<dbReference type="GO" id="GO:0097009">
    <property type="term" value="P:energy homeostasis"/>
    <property type="evidence" value="ECO:0007669"/>
    <property type="project" value="UniProtKB-ARBA"/>
</dbReference>
<dbReference type="SUPFAM" id="SSF48056">
    <property type="entry name" value="Di-copper centre-containing domain"/>
    <property type="match status" value="1"/>
</dbReference>
<feature type="signal peptide" evidence="2">
    <location>
        <begin position="1"/>
        <end position="17"/>
    </location>
</feature>
<dbReference type="InterPro" id="IPR005204">
    <property type="entry name" value="Hemocyanin_N"/>
</dbReference>
<dbReference type="OrthoDB" id="6371642at2759"/>
<dbReference type="AlphaFoldDB" id="A0A1J1J6D1"/>
<dbReference type="InterPro" id="IPR005203">
    <property type="entry name" value="Hemocyanin_C"/>
</dbReference>
<evidence type="ECO:0000313" key="7">
    <source>
        <dbReference type="Proteomes" id="UP000183832"/>
    </source>
</evidence>
<dbReference type="EMBL" id="CVRI01000070">
    <property type="protein sequence ID" value="CRL07340.1"/>
    <property type="molecule type" value="Genomic_DNA"/>
</dbReference>
<dbReference type="GO" id="GO:0005615">
    <property type="term" value="C:extracellular space"/>
    <property type="evidence" value="ECO:0007669"/>
    <property type="project" value="UniProtKB-ARBA"/>
</dbReference>
<dbReference type="InterPro" id="IPR014756">
    <property type="entry name" value="Ig_E-set"/>
</dbReference>
<dbReference type="InterPro" id="IPR008922">
    <property type="entry name" value="Di-copper_centre_dom_sf"/>
</dbReference>